<dbReference type="InterPro" id="IPR001387">
    <property type="entry name" value="Cro/C1-type_HTH"/>
</dbReference>
<evidence type="ECO:0000313" key="2">
    <source>
        <dbReference type="EMBL" id="GIH09318.1"/>
    </source>
</evidence>
<dbReference type="InterPro" id="IPR010982">
    <property type="entry name" value="Lambda_DNA-bd_dom_sf"/>
</dbReference>
<proteinExistence type="predicted"/>
<dbReference type="Proteomes" id="UP000612899">
    <property type="component" value="Unassembled WGS sequence"/>
</dbReference>
<dbReference type="RefSeq" id="WP_203913047.1">
    <property type="nucleotide sequence ID" value="NZ_BONY01000065.1"/>
</dbReference>
<gene>
    <name evidence="2" type="ORF">Rhe02_73850</name>
</gene>
<evidence type="ECO:0000313" key="3">
    <source>
        <dbReference type="Proteomes" id="UP000612899"/>
    </source>
</evidence>
<dbReference type="GO" id="GO:0003677">
    <property type="term" value="F:DNA binding"/>
    <property type="evidence" value="ECO:0007669"/>
    <property type="project" value="InterPro"/>
</dbReference>
<protein>
    <recommendedName>
        <fullName evidence="1">HTH cro/C1-type domain-containing protein</fullName>
    </recommendedName>
</protein>
<dbReference type="SMART" id="SM00530">
    <property type="entry name" value="HTH_XRE"/>
    <property type="match status" value="1"/>
</dbReference>
<dbReference type="Pfam" id="PF13560">
    <property type="entry name" value="HTH_31"/>
    <property type="match status" value="1"/>
</dbReference>
<reference evidence="2" key="1">
    <citation type="submission" date="2021-01" db="EMBL/GenBank/DDBJ databases">
        <title>Whole genome shotgun sequence of Rhizocola hellebori NBRC 109834.</title>
        <authorList>
            <person name="Komaki H."/>
            <person name="Tamura T."/>
        </authorList>
    </citation>
    <scope>NUCLEOTIDE SEQUENCE</scope>
    <source>
        <strain evidence="2">NBRC 109834</strain>
    </source>
</reference>
<dbReference type="SUPFAM" id="SSF47413">
    <property type="entry name" value="lambda repressor-like DNA-binding domains"/>
    <property type="match status" value="1"/>
</dbReference>
<dbReference type="CDD" id="cd00093">
    <property type="entry name" value="HTH_XRE"/>
    <property type="match status" value="1"/>
</dbReference>
<comment type="caution">
    <text evidence="2">The sequence shown here is derived from an EMBL/GenBank/DDBJ whole genome shotgun (WGS) entry which is preliminary data.</text>
</comment>
<dbReference type="AlphaFoldDB" id="A0A8J3QEC6"/>
<keyword evidence="3" id="KW-1185">Reference proteome</keyword>
<accession>A0A8J3QEC6</accession>
<dbReference type="PROSITE" id="PS50943">
    <property type="entry name" value="HTH_CROC1"/>
    <property type="match status" value="1"/>
</dbReference>
<dbReference type="Gene3D" id="1.10.260.40">
    <property type="entry name" value="lambda repressor-like DNA-binding domains"/>
    <property type="match status" value="1"/>
</dbReference>
<dbReference type="EMBL" id="BONY01000065">
    <property type="protein sequence ID" value="GIH09318.1"/>
    <property type="molecule type" value="Genomic_DNA"/>
</dbReference>
<sequence length="106" mass="11700">MGEVKRWRDTDHLERAIETAGGPEAFSAAVSKMLDDARGWRLAEMRKRRGLTQEQVAQRMGVSVARVSQIESGDVSTQDVLNRFVVALGGTLKLIADFGDEQLKIA</sequence>
<organism evidence="2 3">
    <name type="scientific">Rhizocola hellebori</name>
    <dbReference type="NCBI Taxonomy" id="1392758"/>
    <lineage>
        <taxon>Bacteria</taxon>
        <taxon>Bacillati</taxon>
        <taxon>Actinomycetota</taxon>
        <taxon>Actinomycetes</taxon>
        <taxon>Micromonosporales</taxon>
        <taxon>Micromonosporaceae</taxon>
        <taxon>Rhizocola</taxon>
    </lineage>
</organism>
<name>A0A8J3QEC6_9ACTN</name>
<evidence type="ECO:0000259" key="1">
    <source>
        <dbReference type="PROSITE" id="PS50943"/>
    </source>
</evidence>
<feature type="domain" description="HTH cro/C1-type" evidence="1">
    <location>
        <begin position="42"/>
        <end position="95"/>
    </location>
</feature>